<dbReference type="AlphaFoldDB" id="A0A0A9D8X1"/>
<dbReference type="EMBL" id="GBRH01217698">
    <property type="protein sequence ID" value="JAD80197.1"/>
    <property type="molecule type" value="Transcribed_RNA"/>
</dbReference>
<name>A0A0A9D8X1_ARUDO</name>
<reference evidence="2" key="2">
    <citation type="journal article" date="2015" name="Data Brief">
        <title>Shoot transcriptome of the giant reed, Arundo donax.</title>
        <authorList>
            <person name="Barrero R.A."/>
            <person name="Guerrero F.D."/>
            <person name="Moolhuijzen P."/>
            <person name="Goolsby J.A."/>
            <person name="Tidwell J."/>
            <person name="Bellgard S.E."/>
            <person name="Bellgard M.I."/>
        </authorList>
    </citation>
    <scope>NUCLEOTIDE SEQUENCE</scope>
    <source>
        <tissue evidence="2">Shoot tissue taken approximately 20 cm above the soil surface</tissue>
    </source>
</reference>
<sequence length="83" mass="9971">MDTHAWPFTLFYGIFNLLVFLLELGSPYQRLRFAFRIKTDLAIWFKTLSSRLSTISRMLARECNMKHKLKHNSDKLERINTDY</sequence>
<keyword evidence="1" id="KW-0812">Transmembrane</keyword>
<accession>A0A0A9D8X1</accession>
<organism evidence="2">
    <name type="scientific">Arundo donax</name>
    <name type="common">Giant reed</name>
    <name type="synonym">Donax arundinaceus</name>
    <dbReference type="NCBI Taxonomy" id="35708"/>
    <lineage>
        <taxon>Eukaryota</taxon>
        <taxon>Viridiplantae</taxon>
        <taxon>Streptophyta</taxon>
        <taxon>Embryophyta</taxon>
        <taxon>Tracheophyta</taxon>
        <taxon>Spermatophyta</taxon>
        <taxon>Magnoliopsida</taxon>
        <taxon>Liliopsida</taxon>
        <taxon>Poales</taxon>
        <taxon>Poaceae</taxon>
        <taxon>PACMAD clade</taxon>
        <taxon>Arundinoideae</taxon>
        <taxon>Arundineae</taxon>
        <taxon>Arundo</taxon>
    </lineage>
</organism>
<reference evidence="2" key="1">
    <citation type="submission" date="2014-09" db="EMBL/GenBank/DDBJ databases">
        <authorList>
            <person name="Magalhaes I.L.F."/>
            <person name="Oliveira U."/>
            <person name="Santos F.R."/>
            <person name="Vidigal T.H.D.A."/>
            <person name="Brescovit A.D."/>
            <person name="Santos A.J."/>
        </authorList>
    </citation>
    <scope>NUCLEOTIDE SEQUENCE</scope>
    <source>
        <tissue evidence="2">Shoot tissue taken approximately 20 cm above the soil surface</tissue>
    </source>
</reference>
<evidence type="ECO:0000313" key="2">
    <source>
        <dbReference type="EMBL" id="JAD80197.1"/>
    </source>
</evidence>
<evidence type="ECO:0000256" key="1">
    <source>
        <dbReference type="SAM" id="Phobius"/>
    </source>
</evidence>
<protein>
    <submittedName>
        <fullName evidence="2">Uncharacterized protein</fullName>
    </submittedName>
</protein>
<feature type="transmembrane region" description="Helical" evidence="1">
    <location>
        <begin position="6"/>
        <end position="26"/>
    </location>
</feature>
<proteinExistence type="predicted"/>
<keyword evidence="1" id="KW-0472">Membrane</keyword>
<keyword evidence="1" id="KW-1133">Transmembrane helix</keyword>